<evidence type="ECO:0000256" key="2">
    <source>
        <dbReference type="ARBA" id="ARBA00022801"/>
    </source>
</evidence>
<dbReference type="Proteomes" id="UP000051324">
    <property type="component" value="Unassembled WGS sequence"/>
</dbReference>
<dbReference type="eggNOG" id="COG3973">
    <property type="taxonomic scope" value="Bacteria"/>
</dbReference>
<protein>
    <submittedName>
        <fullName evidence="7">ATP-dependent DNA helicase</fullName>
    </submittedName>
</protein>
<dbReference type="STRING" id="1423724.FC32_GL000563"/>
<evidence type="ECO:0000313" key="8">
    <source>
        <dbReference type="Proteomes" id="UP000051324"/>
    </source>
</evidence>
<reference evidence="7 8" key="1">
    <citation type="journal article" date="2015" name="Genome Announc.">
        <title>Expanding the biotechnology potential of lactobacilli through comparative genomics of 213 strains and associated genera.</title>
        <authorList>
            <person name="Sun Z."/>
            <person name="Harris H.M."/>
            <person name="McCann A."/>
            <person name="Guo C."/>
            <person name="Argimon S."/>
            <person name="Zhang W."/>
            <person name="Yang X."/>
            <person name="Jeffery I.B."/>
            <person name="Cooney J.C."/>
            <person name="Kagawa T.F."/>
            <person name="Liu W."/>
            <person name="Song Y."/>
            <person name="Salvetti E."/>
            <person name="Wrobel A."/>
            <person name="Rasinkangas P."/>
            <person name="Parkhill J."/>
            <person name="Rea M.C."/>
            <person name="O'Sullivan O."/>
            <person name="Ritari J."/>
            <person name="Douillard F.P."/>
            <person name="Paul Ross R."/>
            <person name="Yang R."/>
            <person name="Briner A.E."/>
            <person name="Felis G.E."/>
            <person name="de Vos W.M."/>
            <person name="Barrangou R."/>
            <person name="Klaenhammer T.R."/>
            <person name="Caufield P.W."/>
            <person name="Cui Y."/>
            <person name="Zhang H."/>
            <person name="O'Toole P.W."/>
        </authorList>
    </citation>
    <scope>NUCLEOTIDE SEQUENCE [LARGE SCALE GENOMIC DNA]</scope>
    <source>
        <strain evidence="7 8">DSM 16634</strain>
    </source>
</reference>
<dbReference type="InterPro" id="IPR000212">
    <property type="entry name" value="DNA_helicase_UvrD/REP"/>
</dbReference>
<dbReference type="AlphaFoldDB" id="A0A0R1TXL0"/>
<dbReference type="SUPFAM" id="SSF52540">
    <property type="entry name" value="P-loop containing nucleoside triphosphate hydrolases"/>
    <property type="match status" value="1"/>
</dbReference>
<feature type="binding site" evidence="5">
    <location>
        <begin position="232"/>
        <end position="239"/>
    </location>
    <ligand>
        <name>ATP</name>
        <dbReference type="ChEBI" id="CHEBI:30616"/>
    </ligand>
</feature>
<organism evidence="7 8">
    <name type="scientific">Ligilactobacillus apodemi DSM 16634 = JCM 16172</name>
    <dbReference type="NCBI Taxonomy" id="1423724"/>
    <lineage>
        <taxon>Bacteria</taxon>
        <taxon>Bacillati</taxon>
        <taxon>Bacillota</taxon>
        <taxon>Bacilli</taxon>
        <taxon>Lactobacillales</taxon>
        <taxon>Lactobacillaceae</taxon>
        <taxon>Ligilactobacillus</taxon>
    </lineage>
</organism>
<evidence type="ECO:0000256" key="4">
    <source>
        <dbReference type="ARBA" id="ARBA00022840"/>
    </source>
</evidence>
<dbReference type="GO" id="GO:0003677">
    <property type="term" value="F:DNA binding"/>
    <property type="evidence" value="ECO:0007669"/>
    <property type="project" value="InterPro"/>
</dbReference>
<dbReference type="RefSeq" id="WP_235722420.1">
    <property type="nucleotide sequence ID" value="NZ_AZFT01000053.1"/>
</dbReference>
<evidence type="ECO:0000259" key="6">
    <source>
        <dbReference type="PROSITE" id="PS51198"/>
    </source>
</evidence>
<keyword evidence="3 5" id="KW-0347">Helicase</keyword>
<accession>A0A0R1TXL0</accession>
<evidence type="ECO:0000313" key="7">
    <source>
        <dbReference type="EMBL" id="KRL83314.1"/>
    </source>
</evidence>
<dbReference type="InterPro" id="IPR027785">
    <property type="entry name" value="UvrD-like_helicase_C"/>
</dbReference>
<keyword evidence="1 5" id="KW-0547">Nucleotide-binding</keyword>
<gene>
    <name evidence="7" type="ORF">FC32_GL000563</name>
</gene>
<dbReference type="GO" id="GO:0005524">
    <property type="term" value="F:ATP binding"/>
    <property type="evidence" value="ECO:0007669"/>
    <property type="project" value="UniProtKB-UniRule"/>
</dbReference>
<proteinExistence type="predicted"/>
<evidence type="ECO:0000256" key="3">
    <source>
        <dbReference type="ARBA" id="ARBA00022806"/>
    </source>
</evidence>
<evidence type="ECO:0000256" key="5">
    <source>
        <dbReference type="PROSITE-ProRule" id="PRU00560"/>
    </source>
</evidence>
<dbReference type="PROSITE" id="PS51198">
    <property type="entry name" value="UVRD_HELICASE_ATP_BIND"/>
    <property type="match status" value="1"/>
</dbReference>
<dbReference type="GO" id="GO:0043138">
    <property type="term" value="F:3'-5' DNA helicase activity"/>
    <property type="evidence" value="ECO:0007669"/>
    <property type="project" value="TreeGrafter"/>
</dbReference>
<name>A0A0R1TXL0_9LACO</name>
<dbReference type="InterPro" id="IPR014016">
    <property type="entry name" value="UvrD-like_ATP-bd"/>
</dbReference>
<dbReference type="NCBIfam" id="NF041464">
    <property type="entry name" value="HelD_BACSU"/>
    <property type="match status" value="1"/>
</dbReference>
<dbReference type="Gene3D" id="3.40.50.300">
    <property type="entry name" value="P-loop containing nucleotide triphosphate hydrolases"/>
    <property type="match status" value="2"/>
</dbReference>
<dbReference type="PANTHER" id="PTHR11070:SF17">
    <property type="entry name" value="DNA HELICASE IV"/>
    <property type="match status" value="1"/>
</dbReference>
<comment type="caution">
    <text evidence="7">The sequence shown here is derived from an EMBL/GenBank/DDBJ whole genome shotgun (WGS) entry which is preliminary data.</text>
</comment>
<keyword evidence="8" id="KW-1185">Reference proteome</keyword>
<sequence length="760" mass="87137">MIFLDKARELEQRQVDFVEKEIDHQLILNEQEYQKAQLETSLVEKNYGQNAKINTFEVDDQMETNAEVQQQKQLVAKNLENEKILAQQVETLKQLKDSPYFGRIDILDPGEDEPETLYIGTASLVDDSQNFLIYDWRAPISSIYYNGTLGKVTYETPMGELETTLEKKRQFTISGGKIINMFDTNETVGDEMLQQVLGEHSDEYMRNIVATIQQEQNDIIRDTKHDLLLVQGVAGSGKTSAILQRIAFLLYHSRDKLSADQIVLFSPNLLFSHYISEVLPSLGERNMRQVTLAEFLAQRFQGLKVETLFDRYEKAKDLTSLQKKIRAQKESAHFMAQIEDYLKQLKPTEICFADITLDGGHIFFSKEEITAIYQDLPQLMKPAQRFHETKNILIKRLNKRIKSEAKKDYVLAQVDNLTDAQYYQLLGNKQRGRFQAIDDETDFLARKIVTKKFEVIYDALYNNYFLDIYAQYEHFLQQVLPTGNASFSNNLEYHRIALEDCTPLLYLRDLLTGSGQNQGIAHLFIDEMQDYTLPQLIYLKYIFPNAKLTLLGDSEQALFNPLQTPQKLLTTLETELKPKSSRVVSLNTSYRSTSQITDFMKALLPDGETIHSFTRAGKLPKVIMTETNTEGLLSLKQELTSLLKTNDTVALVTQNKEQAQQLFEQLHREFETNLLGNEDRLIPKGVVILPIYLAKGLEFDAVVAYDISAKNYPLDQLGVLYTICSRAMHELSLITIGAPSPLLAQIPNTSYQLEKRLTLK</sequence>
<keyword evidence="2 5" id="KW-0378">Hydrolase</keyword>
<dbReference type="GO" id="GO:0005829">
    <property type="term" value="C:cytosol"/>
    <property type="evidence" value="ECO:0007669"/>
    <property type="project" value="TreeGrafter"/>
</dbReference>
<dbReference type="PATRIC" id="fig|1423724.4.peg.599"/>
<keyword evidence="4 5" id="KW-0067">ATP-binding</keyword>
<dbReference type="InterPro" id="IPR027417">
    <property type="entry name" value="P-loop_NTPase"/>
</dbReference>
<dbReference type="Pfam" id="PF13245">
    <property type="entry name" value="AAA_19"/>
    <property type="match status" value="1"/>
</dbReference>
<dbReference type="Pfam" id="PF13538">
    <property type="entry name" value="UvrD_C_2"/>
    <property type="match status" value="1"/>
</dbReference>
<dbReference type="EMBL" id="AZFT01000053">
    <property type="protein sequence ID" value="KRL83314.1"/>
    <property type="molecule type" value="Genomic_DNA"/>
</dbReference>
<evidence type="ECO:0000256" key="1">
    <source>
        <dbReference type="ARBA" id="ARBA00022741"/>
    </source>
</evidence>
<dbReference type="PANTHER" id="PTHR11070">
    <property type="entry name" value="UVRD / RECB / PCRA DNA HELICASE FAMILY MEMBER"/>
    <property type="match status" value="1"/>
</dbReference>
<dbReference type="InterPro" id="IPR048228">
    <property type="entry name" value="HelD_bacillota"/>
</dbReference>
<dbReference type="GO" id="GO:0000725">
    <property type="term" value="P:recombinational repair"/>
    <property type="evidence" value="ECO:0007669"/>
    <property type="project" value="TreeGrafter"/>
</dbReference>
<feature type="domain" description="UvrD-like helicase ATP-binding" evidence="6">
    <location>
        <begin position="211"/>
        <end position="593"/>
    </location>
</feature>
<dbReference type="GO" id="GO:0016787">
    <property type="term" value="F:hydrolase activity"/>
    <property type="evidence" value="ECO:0007669"/>
    <property type="project" value="UniProtKB-UniRule"/>
</dbReference>